<keyword evidence="2" id="KW-0378">Hydrolase</keyword>
<dbReference type="GO" id="GO:0010126">
    <property type="term" value="P:mycothiol metabolic process"/>
    <property type="evidence" value="ECO:0007669"/>
    <property type="project" value="UniProtKB-UniRule"/>
</dbReference>
<dbReference type="InterPro" id="IPR017811">
    <property type="entry name" value="Mca"/>
</dbReference>
<feature type="binding site" evidence="2">
    <location>
        <position position="14"/>
    </location>
    <ligand>
        <name>Zn(2+)</name>
        <dbReference type="ChEBI" id="CHEBI:29105"/>
    </ligand>
</feature>
<comment type="cofactor">
    <cofactor evidence="2">
        <name>Zn(2+)</name>
        <dbReference type="ChEBI" id="CHEBI:29105"/>
    </cofactor>
    <text evidence="2">Binds 1 zinc ion per subunit.</text>
</comment>
<sequence length="297" mass="32920">MIRRLLAVHAHPDDESSKGAATYAAYVASGARVVVVSCTGGELGDVQNPALELMAMAERDIAGLRRIEMAGAQVLMGVEHRWLGYRDSGLPEGTLVEDEPTEPLPANCFALVPLEISAEPLVRIIRELKPQVLVTYDETGGYPHPDHIRSHEVSMYAWDAAADPARYPEQGPAWRIPKVYYDRIFNSNRVSKMIEVMEARAHPGLEGMQELQGWMGERPSLATSHILVGDFLDVRDAALRCHASQVAPDSPFFFWPNDVQREAWPFEDFQLVHSSVASPLPESDFFAGIDLTDEDSP</sequence>
<comment type="function">
    <text evidence="2">A mycothiol (MSH, N-acetylcysteinyl-glucosaminyl-inositol) S-conjugate amidase, it recycles conjugated MSH to the N-acetyl cysteine conjugate (AcCys S-conjugate, a mercapturic acid) and the MSH precursor. Involved in MSH-dependent detoxification of a number of alkylating agents and antibiotics.</text>
</comment>
<dbReference type="Gene3D" id="3.40.50.10320">
    <property type="entry name" value="LmbE-like"/>
    <property type="match status" value="1"/>
</dbReference>
<dbReference type="HAMAP" id="MF_01482">
    <property type="entry name" value="Mca"/>
    <property type="match status" value="1"/>
</dbReference>
<keyword evidence="2" id="KW-0479">Metal-binding</keyword>
<feature type="binding site" evidence="2">
    <location>
        <position position="147"/>
    </location>
    <ligand>
        <name>Zn(2+)</name>
        <dbReference type="ChEBI" id="CHEBI:29105"/>
    </ligand>
</feature>
<dbReference type="PANTHER" id="PTHR12993:SF11">
    <property type="entry name" value="N-ACETYLGLUCOSAMINYL-PHOSPHATIDYLINOSITOL DE-N-ACETYLASE"/>
    <property type="match status" value="1"/>
</dbReference>
<comment type="subunit">
    <text evidence="2">Monomer.</text>
</comment>
<keyword evidence="4" id="KW-1185">Reference proteome</keyword>
<dbReference type="EMBL" id="OCST01000003">
    <property type="protein sequence ID" value="SOE63985.1"/>
    <property type="molecule type" value="Genomic_DNA"/>
</dbReference>
<dbReference type="InterPro" id="IPR003737">
    <property type="entry name" value="GlcNAc_PI_deacetylase-related"/>
</dbReference>
<keyword evidence="1 2" id="KW-0862">Zinc</keyword>
<feature type="binding site" evidence="2">
    <location>
        <position position="11"/>
    </location>
    <ligand>
        <name>Zn(2+)</name>
        <dbReference type="ChEBI" id="CHEBI:29105"/>
    </ligand>
</feature>
<dbReference type="Pfam" id="PF02585">
    <property type="entry name" value="PIG-L"/>
    <property type="match status" value="1"/>
</dbReference>
<evidence type="ECO:0000256" key="1">
    <source>
        <dbReference type="ARBA" id="ARBA00022833"/>
    </source>
</evidence>
<evidence type="ECO:0000313" key="4">
    <source>
        <dbReference type="Proteomes" id="UP000219440"/>
    </source>
</evidence>
<dbReference type="InterPro" id="IPR024078">
    <property type="entry name" value="LmbE-like_dom_sf"/>
</dbReference>
<reference evidence="3 4" key="1">
    <citation type="submission" date="2017-09" db="EMBL/GenBank/DDBJ databases">
        <authorList>
            <person name="Ehlers B."/>
            <person name="Leendertz F.H."/>
        </authorList>
    </citation>
    <scope>NUCLEOTIDE SEQUENCE [LARGE SCALE GENOMIC DNA]</scope>
    <source>
        <strain evidence="3 4">CGMCC 1.05381</strain>
    </source>
</reference>
<proteinExistence type="inferred from homology"/>
<dbReference type="EC" id="3.5.1.115" evidence="2"/>
<protein>
    <recommendedName>
        <fullName evidence="2">Mycothiol S-conjugate amidase</fullName>
        <ecNumber evidence="2">3.5.1.115</ecNumber>
    </recommendedName>
</protein>
<dbReference type="SUPFAM" id="SSF102588">
    <property type="entry name" value="LmbE-like"/>
    <property type="match status" value="1"/>
</dbReference>
<gene>
    <name evidence="2" type="primary">mca</name>
    <name evidence="3" type="ORF">SAMN06296378_1308</name>
</gene>
<dbReference type="GO" id="GO:0016811">
    <property type="term" value="F:hydrolase activity, acting on carbon-nitrogen (but not peptide) bonds, in linear amides"/>
    <property type="evidence" value="ECO:0007669"/>
    <property type="project" value="TreeGrafter"/>
</dbReference>
<comment type="catalytic activity">
    <reaction evidence="2">
        <text>mycothiol S-conjugate + H2O = an N-acetyl-L-cysteine-S-conjugate + 1D-myo-inositol 2-amino-2-deoxy-alpha-D-glucopyranoside</text>
        <dbReference type="Rhea" id="RHEA:36543"/>
        <dbReference type="ChEBI" id="CHEBI:15377"/>
        <dbReference type="ChEBI" id="CHEBI:58718"/>
        <dbReference type="ChEBI" id="CHEBI:58886"/>
        <dbReference type="ChEBI" id="CHEBI:59633"/>
        <dbReference type="EC" id="3.5.1.115"/>
    </reaction>
</comment>
<evidence type="ECO:0000256" key="2">
    <source>
        <dbReference type="HAMAP-Rule" id="MF_01482"/>
    </source>
</evidence>
<evidence type="ECO:0000313" key="3">
    <source>
        <dbReference type="EMBL" id="SOE63985.1"/>
    </source>
</evidence>
<organism evidence="3 4">
    <name type="scientific">Salinibacterium xinjiangense</name>
    <dbReference type="NCBI Taxonomy" id="386302"/>
    <lineage>
        <taxon>Bacteria</taxon>
        <taxon>Bacillati</taxon>
        <taxon>Actinomycetota</taxon>
        <taxon>Actinomycetes</taxon>
        <taxon>Micrococcales</taxon>
        <taxon>Microbacteriaceae</taxon>
        <taxon>Salinibacterium</taxon>
    </lineage>
</organism>
<dbReference type="NCBIfam" id="TIGR03446">
    <property type="entry name" value="mycothiol_Mca"/>
    <property type="match status" value="1"/>
</dbReference>
<dbReference type="RefSeq" id="WP_229671222.1">
    <property type="nucleotide sequence ID" value="NZ_BMLC01000001.1"/>
</dbReference>
<name>A0A2C8ZH80_9MICO</name>
<dbReference type="PANTHER" id="PTHR12993">
    <property type="entry name" value="N-ACETYLGLUCOSAMINYL-PHOSPHATIDYLINOSITOL DE-N-ACETYLASE-RELATED"/>
    <property type="match status" value="1"/>
</dbReference>
<dbReference type="GO" id="GO:0010127">
    <property type="term" value="P:mycothiol-dependent detoxification"/>
    <property type="evidence" value="ECO:0007669"/>
    <property type="project" value="UniProtKB-UniRule"/>
</dbReference>
<dbReference type="GO" id="GO:0008270">
    <property type="term" value="F:zinc ion binding"/>
    <property type="evidence" value="ECO:0007669"/>
    <property type="project" value="UniProtKB-UniRule"/>
</dbReference>
<accession>A0A2C8ZH80</accession>
<comment type="similarity">
    <text evidence="2">Belongs to the MshB deacetylase family. Mca subfamily.</text>
</comment>
<dbReference type="AlphaFoldDB" id="A0A2C8ZH80"/>
<dbReference type="Proteomes" id="UP000219440">
    <property type="component" value="Unassembled WGS sequence"/>
</dbReference>